<dbReference type="InterPro" id="IPR004769">
    <property type="entry name" value="Pur_lyase"/>
</dbReference>
<dbReference type="InterPro" id="IPR000362">
    <property type="entry name" value="Fumarate_lyase_fam"/>
</dbReference>
<evidence type="ECO:0000313" key="7">
    <source>
        <dbReference type="Proteomes" id="UP000186309"/>
    </source>
</evidence>
<dbReference type="KEGG" id="pbor:BSF38_04014"/>
<feature type="domain" description="Adenylosuccinate lyase C-terminal" evidence="5">
    <location>
        <begin position="371"/>
        <end position="453"/>
    </location>
</feature>
<evidence type="ECO:0000256" key="3">
    <source>
        <dbReference type="NCBIfam" id="TIGR00928"/>
    </source>
</evidence>
<dbReference type="InterPro" id="IPR022761">
    <property type="entry name" value="Fumarate_lyase_N"/>
</dbReference>
<organism evidence="6 7">
    <name type="scientific">Paludisphaera borealis</name>
    <dbReference type="NCBI Taxonomy" id="1387353"/>
    <lineage>
        <taxon>Bacteria</taxon>
        <taxon>Pseudomonadati</taxon>
        <taxon>Planctomycetota</taxon>
        <taxon>Planctomycetia</taxon>
        <taxon>Isosphaerales</taxon>
        <taxon>Isosphaeraceae</taxon>
        <taxon>Paludisphaera</taxon>
    </lineage>
</organism>
<comment type="similarity">
    <text evidence="4">Belongs to the lyase 1 family. Adenylosuccinate lyase subfamily.</text>
</comment>
<comment type="pathway">
    <text evidence="4">Purine metabolism; IMP biosynthesis via de novo pathway; 5-amino-1-(5-phospho-D-ribosyl)imidazole-4-carboxamide from 5-amino-1-(5-phospho-D-ribosyl)imidazole-4-carboxylate: step 2/2.</text>
</comment>
<dbReference type="GO" id="GO:0005829">
    <property type="term" value="C:cytosol"/>
    <property type="evidence" value="ECO:0007669"/>
    <property type="project" value="TreeGrafter"/>
</dbReference>
<evidence type="ECO:0000256" key="2">
    <source>
        <dbReference type="ARBA" id="ARBA00023239"/>
    </source>
</evidence>
<keyword evidence="2 4" id="KW-0456">Lyase</keyword>
<dbReference type="PROSITE" id="PS00163">
    <property type="entry name" value="FUMARATE_LYASES"/>
    <property type="match status" value="1"/>
</dbReference>
<evidence type="ECO:0000256" key="1">
    <source>
        <dbReference type="ARBA" id="ARBA00022755"/>
    </source>
</evidence>
<comment type="catalytic activity">
    <reaction evidence="4">
        <text>(2S)-2-[5-amino-1-(5-phospho-beta-D-ribosyl)imidazole-4-carboxamido]succinate = 5-amino-1-(5-phospho-beta-D-ribosyl)imidazole-4-carboxamide + fumarate</text>
        <dbReference type="Rhea" id="RHEA:23920"/>
        <dbReference type="ChEBI" id="CHEBI:29806"/>
        <dbReference type="ChEBI" id="CHEBI:58443"/>
        <dbReference type="ChEBI" id="CHEBI:58475"/>
        <dbReference type="EC" id="4.3.2.2"/>
    </reaction>
</comment>
<dbReference type="AlphaFoldDB" id="A0A1U7CU80"/>
<sequence>MKDYQTYDNPLIQRYASRKMAHLWSPQVKFSTWRRLWVALAQAERELGLNITAEQVEALRAQIETIDFAAAENYERRFRHDVMAHVHTFADAAPSAGAIIHLGATSCYVTDNTDLILSREALGMVRDQLVGAIDALARFADRWKDLPCLGYTHFQPAQLVTVGKRATLWCYELILDLGEIERRLADLRFLGVKGTTGTQASFLALFDGDHDKVKALDDKVAAAFGFDQTYPVAGQTYSRKIDSQTVSALAAVAESGHRFGMDLRLLAHEQEVEEPFEAEQIGSSAMAYKRNPMRAERMCSLARFVMGLPAGMAHTAGTQWLERTLDDSAIRRLIIPQAFLGVDAILNLYNNVVPGMVVHPPRIAAHIAEQLPFMATENLLMAAVQAGGDRQALHERIRVHSHDAAARLKGGAADNDLIARLEKDAAFPPLDFAGVMDPSKFTGRSARQVEEFLEAEIEPIRRRYPGRTETRTEIHV</sequence>
<dbReference type="Pfam" id="PF00206">
    <property type="entry name" value="Lyase_1"/>
    <property type="match status" value="1"/>
</dbReference>
<comment type="pathway">
    <text evidence="4">Purine metabolism; AMP biosynthesis via de novo pathway; AMP from IMP: step 2/2.</text>
</comment>
<dbReference type="STRING" id="1387353.BSF38_04014"/>
<dbReference type="GO" id="GO:0044208">
    <property type="term" value="P:'de novo' AMP biosynthetic process"/>
    <property type="evidence" value="ECO:0007669"/>
    <property type="project" value="UniProtKB-UniPathway"/>
</dbReference>
<comment type="catalytic activity">
    <reaction evidence="4">
        <text>N(6)-(1,2-dicarboxyethyl)-AMP = fumarate + AMP</text>
        <dbReference type="Rhea" id="RHEA:16853"/>
        <dbReference type="ChEBI" id="CHEBI:29806"/>
        <dbReference type="ChEBI" id="CHEBI:57567"/>
        <dbReference type="ChEBI" id="CHEBI:456215"/>
        <dbReference type="EC" id="4.3.2.2"/>
    </reaction>
</comment>
<dbReference type="InterPro" id="IPR020557">
    <property type="entry name" value="Fumarate_lyase_CS"/>
</dbReference>
<keyword evidence="7" id="KW-1185">Reference proteome</keyword>
<dbReference type="NCBIfam" id="TIGR00928">
    <property type="entry name" value="purB"/>
    <property type="match status" value="1"/>
</dbReference>
<evidence type="ECO:0000256" key="4">
    <source>
        <dbReference type="RuleBase" id="RU361172"/>
    </source>
</evidence>
<proteinExistence type="inferred from homology"/>
<dbReference type="Pfam" id="PF10397">
    <property type="entry name" value="ADSL_C"/>
    <property type="match status" value="1"/>
</dbReference>
<dbReference type="GO" id="GO:0006189">
    <property type="term" value="P:'de novo' IMP biosynthetic process"/>
    <property type="evidence" value="ECO:0007669"/>
    <property type="project" value="UniProtKB-UniPathway"/>
</dbReference>
<dbReference type="PANTHER" id="PTHR43172:SF1">
    <property type="entry name" value="ADENYLOSUCCINATE LYASE"/>
    <property type="match status" value="1"/>
</dbReference>
<dbReference type="Gene3D" id="1.20.200.10">
    <property type="entry name" value="Fumarase/aspartase (Central domain)"/>
    <property type="match status" value="1"/>
</dbReference>
<dbReference type="InterPro" id="IPR008948">
    <property type="entry name" value="L-Aspartase-like"/>
</dbReference>
<dbReference type="Proteomes" id="UP000186309">
    <property type="component" value="Chromosome"/>
</dbReference>
<dbReference type="PANTHER" id="PTHR43172">
    <property type="entry name" value="ADENYLOSUCCINATE LYASE"/>
    <property type="match status" value="1"/>
</dbReference>
<dbReference type="Gene3D" id="1.10.40.30">
    <property type="entry name" value="Fumarase/aspartase (C-terminal domain)"/>
    <property type="match status" value="1"/>
</dbReference>
<evidence type="ECO:0000259" key="5">
    <source>
        <dbReference type="SMART" id="SM00998"/>
    </source>
</evidence>
<dbReference type="CDD" id="cd03302">
    <property type="entry name" value="Adenylsuccinate_lyase_2"/>
    <property type="match status" value="1"/>
</dbReference>
<protein>
    <recommendedName>
        <fullName evidence="3 4">Adenylosuccinate lyase</fullName>
        <shortName evidence="4">ASL</shortName>
        <ecNumber evidence="3 4">4.3.2.2</ecNumber>
    </recommendedName>
    <alternativeName>
        <fullName evidence="4">Adenylosuccinase</fullName>
    </alternativeName>
</protein>
<gene>
    <name evidence="6" type="primary">purB</name>
    <name evidence="6" type="ORF">BSF38_04014</name>
</gene>
<dbReference type="SMART" id="SM00998">
    <property type="entry name" value="ADSL_C"/>
    <property type="match status" value="1"/>
</dbReference>
<keyword evidence="1 4" id="KW-0658">Purine biosynthesis</keyword>
<reference evidence="7" key="1">
    <citation type="submission" date="2016-12" db="EMBL/GenBank/DDBJ databases">
        <title>Comparative genomics of four Isosphaeraceae planctomycetes: a common pool of plasmids and glycoside hydrolase genes.</title>
        <authorList>
            <person name="Ivanova A."/>
        </authorList>
    </citation>
    <scope>NUCLEOTIDE SEQUENCE [LARGE SCALE GENOMIC DNA]</scope>
    <source>
        <strain evidence="7">PX4</strain>
    </source>
</reference>
<name>A0A1U7CU80_9BACT</name>
<evidence type="ECO:0000313" key="6">
    <source>
        <dbReference type="EMBL" id="APW62468.1"/>
    </source>
</evidence>
<dbReference type="OrthoDB" id="9768878at2"/>
<dbReference type="GO" id="GO:0070626">
    <property type="term" value="F:(S)-2-(5-amino-1-(5-phospho-D-ribosyl)imidazole-4-carboxamido) succinate lyase (fumarate-forming) activity"/>
    <property type="evidence" value="ECO:0007669"/>
    <property type="project" value="TreeGrafter"/>
</dbReference>
<dbReference type="GO" id="GO:0004018">
    <property type="term" value="F:N6-(1,2-dicarboxyethyl)AMP AMP-lyase (fumarate-forming) activity"/>
    <property type="evidence" value="ECO:0007669"/>
    <property type="project" value="UniProtKB-UniRule"/>
</dbReference>
<dbReference type="EMBL" id="CP019082">
    <property type="protein sequence ID" value="APW62468.1"/>
    <property type="molecule type" value="Genomic_DNA"/>
</dbReference>
<accession>A0A1U7CU80</accession>
<dbReference type="FunFam" id="1.10.275.60:FF:000001">
    <property type="entry name" value="Adenylosuccinate lyase"/>
    <property type="match status" value="1"/>
</dbReference>
<dbReference type="SUPFAM" id="SSF48557">
    <property type="entry name" value="L-aspartase-like"/>
    <property type="match status" value="1"/>
</dbReference>
<dbReference type="Gene3D" id="1.10.275.60">
    <property type="match status" value="1"/>
</dbReference>
<dbReference type="EC" id="4.3.2.2" evidence="3 4"/>
<dbReference type="PRINTS" id="PR00149">
    <property type="entry name" value="FUMRATELYASE"/>
</dbReference>
<dbReference type="RefSeq" id="WP_076348589.1">
    <property type="nucleotide sequence ID" value="NZ_CP019082.1"/>
</dbReference>
<dbReference type="UniPathway" id="UPA00074">
    <property type="reaction ID" value="UER00132"/>
</dbReference>
<dbReference type="InterPro" id="IPR019468">
    <property type="entry name" value="AdenyloSucc_lyase_C"/>
</dbReference>
<dbReference type="UniPathway" id="UPA00075">
    <property type="reaction ID" value="UER00336"/>
</dbReference>